<feature type="signal peptide" evidence="1">
    <location>
        <begin position="1"/>
        <end position="21"/>
    </location>
</feature>
<evidence type="ECO:0000313" key="2">
    <source>
        <dbReference type="Proteomes" id="UP000492821"/>
    </source>
</evidence>
<reference evidence="2" key="1">
    <citation type="journal article" date="2013" name="Genetics">
        <title>The draft genome and transcriptome of Panagrellus redivivus are shaped by the harsh demands of a free-living lifestyle.</title>
        <authorList>
            <person name="Srinivasan J."/>
            <person name="Dillman A.R."/>
            <person name="Macchietto M.G."/>
            <person name="Heikkinen L."/>
            <person name="Lakso M."/>
            <person name="Fracchia K.M."/>
            <person name="Antoshechkin I."/>
            <person name="Mortazavi A."/>
            <person name="Wong G."/>
            <person name="Sternberg P.W."/>
        </authorList>
    </citation>
    <scope>NUCLEOTIDE SEQUENCE [LARGE SCALE GENOMIC DNA]</scope>
    <source>
        <strain evidence="2">MT8872</strain>
    </source>
</reference>
<dbReference type="WBParaSite" id="Pan_g19036.t1">
    <property type="protein sequence ID" value="Pan_g19036.t1"/>
    <property type="gene ID" value="Pan_g19036"/>
</dbReference>
<organism evidence="2 3">
    <name type="scientific">Panagrellus redivivus</name>
    <name type="common">Microworm</name>
    <dbReference type="NCBI Taxonomy" id="6233"/>
    <lineage>
        <taxon>Eukaryota</taxon>
        <taxon>Metazoa</taxon>
        <taxon>Ecdysozoa</taxon>
        <taxon>Nematoda</taxon>
        <taxon>Chromadorea</taxon>
        <taxon>Rhabditida</taxon>
        <taxon>Tylenchina</taxon>
        <taxon>Panagrolaimomorpha</taxon>
        <taxon>Panagrolaimoidea</taxon>
        <taxon>Panagrolaimidae</taxon>
        <taxon>Panagrellus</taxon>
    </lineage>
</organism>
<sequence>MVAYTSFLLCAIAALIPLTESINCYVNDLNHTADNCRYCGFANITSNNVPFVTYNCLPDSNYEVKGVKSIETNVCQTEQYGGNLGGPVYAAIYVCDKDKCNDSCHNSASSSQLSYFIAGLFGFVFVLKGRL</sequence>
<keyword evidence="2" id="KW-1185">Reference proteome</keyword>
<evidence type="ECO:0000256" key="1">
    <source>
        <dbReference type="SAM" id="SignalP"/>
    </source>
</evidence>
<protein>
    <submittedName>
        <fullName evidence="3">Protein sleepless</fullName>
    </submittedName>
</protein>
<accession>A0A7E4VBQ0</accession>
<evidence type="ECO:0000313" key="3">
    <source>
        <dbReference type="WBParaSite" id="Pan_g19036.t1"/>
    </source>
</evidence>
<dbReference type="AlphaFoldDB" id="A0A7E4VBQ0"/>
<proteinExistence type="predicted"/>
<reference evidence="3" key="2">
    <citation type="submission" date="2020-10" db="UniProtKB">
        <authorList>
            <consortium name="WormBaseParasite"/>
        </authorList>
    </citation>
    <scope>IDENTIFICATION</scope>
</reference>
<dbReference type="Proteomes" id="UP000492821">
    <property type="component" value="Unassembled WGS sequence"/>
</dbReference>
<keyword evidence="1" id="KW-0732">Signal</keyword>
<feature type="chain" id="PRO_5028802763" evidence="1">
    <location>
        <begin position="22"/>
        <end position="131"/>
    </location>
</feature>
<name>A0A7E4VBQ0_PANRE</name>